<reference evidence="16 17" key="1">
    <citation type="submission" date="2019-02" db="EMBL/GenBank/DDBJ databases">
        <title>Deep-cultivation of Planctomycetes and their phenomic and genomic characterization uncovers novel biology.</title>
        <authorList>
            <person name="Wiegand S."/>
            <person name="Jogler M."/>
            <person name="Boedeker C."/>
            <person name="Pinto D."/>
            <person name="Vollmers J."/>
            <person name="Rivas-Marin E."/>
            <person name="Kohn T."/>
            <person name="Peeters S.H."/>
            <person name="Heuer A."/>
            <person name="Rast P."/>
            <person name="Oberbeckmann S."/>
            <person name="Bunk B."/>
            <person name="Jeske O."/>
            <person name="Meyerdierks A."/>
            <person name="Storesund J.E."/>
            <person name="Kallscheuer N."/>
            <person name="Luecker S."/>
            <person name="Lage O.M."/>
            <person name="Pohl T."/>
            <person name="Merkel B.J."/>
            <person name="Hornburger P."/>
            <person name="Mueller R.-W."/>
            <person name="Bruemmer F."/>
            <person name="Labrenz M."/>
            <person name="Spormann A.M."/>
            <person name="Op den Camp H."/>
            <person name="Overmann J."/>
            <person name="Amann R."/>
            <person name="Jetten M.S.M."/>
            <person name="Mascher T."/>
            <person name="Medema M.H."/>
            <person name="Devos D.P."/>
            <person name="Kaster A.-K."/>
            <person name="Ovreas L."/>
            <person name="Rohde M."/>
            <person name="Galperin M.Y."/>
            <person name="Jogler C."/>
        </authorList>
    </citation>
    <scope>NUCLEOTIDE SEQUENCE [LARGE SCALE GENOMIC DNA]</scope>
    <source>
        <strain evidence="16 17">Mal48</strain>
    </source>
</reference>
<keyword evidence="14" id="KW-0547">Nucleotide-binding</keyword>
<dbReference type="InterPro" id="IPR035587">
    <property type="entry name" value="DUS-like_FMN-bd"/>
</dbReference>
<evidence type="ECO:0000256" key="12">
    <source>
        <dbReference type="PIRNR" id="PIRNR006621"/>
    </source>
</evidence>
<feature type="binding site" evidence="14">
    <location>
        <position position="185"/>
    </location>
    <ligand>
        <name>FMN</name>
        <dbReference type="ChEBI" id="CHEBI:58210"/>
    </ligand>
</feature>
<dbReference type="InterPro" id="IPR013785">
    <property type="entry name" value="Aldolase_TIM"/>
</dbReference>
<evidence type="ECO:0000313" key="17">
    <source>
        <dbReference type="Proteomes" id="UP000315724"/>
    </source>
</evidence>
<dbReference type="PROSITE" id="PS01136">
    <property type="entry name" value="UPF0034"/>
    <property type="match status" value="1"/>
</dbReference>
<dbReference type="GO" id="GO:0050660">
    <property type="term" value="F:flavin adenine dinucleotide binding"/>
    <property type="evidence" value="ECO:0007669"/>
    <property type="project" value="InterPro"/>
</dbReference>
<evidence type="ECO:0000256" key="5">
    <source>
        <dbReference type="ARBA" id="ARBA00022643"/>
    </source>
</evidence>
<keyword evidence="4 12" id="KW-0285">Flavoprotein</keyword>
<evidence type="ECO:0000256" key="4">
    <source>
        <dbReference type="ARBA" id="ARBA00022630"/>
    </source>
</evidence>
<keyword evidence="6 12" id="KW-0819">tRNA processing</keyword>
<comment type="catalytic activity">
    <reaction evidence="11">
        <text>a 5,6-dihydrouridine in tRNA + NAD(+) = a uridine in tRNA + NADH + H(+)</text>
        <dbReference type="Rhea" id="RHEA:54452"/>
        <dbReference type="Rhea" id="RHEA-COMP:13339"/>
        <dbReference type="Rhea" id="RHEA-COMP:13887"/>
        <dbReference type="ChEBI" id="CHEBI:15378"/>
        <dbReference type="ChEBI" id="CHEBI:57540"/>
        <dbReference type="ChEBI" id="CHEBI:57945"/>
        <dbReference type="ChEBI" id="CHEBI:65315"/>
        <dbReference type="ChEBI" id="CHEBI:74443"/>
    </reaction>
</comment>
<evidence type="ECO:0000259" key="15">
    <source>
        <dbReference type="Pfam" id="PF01207"/>
    </source>
</evidence>
<dbReference type="Proteomes" id="UP000315724">
    <property type="component" value="Chromosome"/>
</dbReference>
<dbReference type="EMBL" id="CP036267">
    <property type="protein sequence ID" value="QDT33186.1"/>
    <property type="molecule type" value="Genomic_DNA"/>
</dbReference>
<evidence type="ECO:0000256" key="10">
    <source>
        <dbReference type="ARBA" id="ARBA00048205"/>
    </source>
</evidence>
<protein>
    <recommendedName>
        <fullName evidence="12">tRNA-dihydrouridine synthase</fullName>
        <ecNumber evidence="12">1.3.1.-</ecNumber>
    </recommendedName>
</protein>
<dbReference type="KEGG" id="tpol:Mal48_24390"/>
<evidence type="ECO:0000256" key="8">
    <source>
        <dbReference type="ARBA" id="ARBA00022884"/>
    </source>
</evidence>
<dbReference type="InterPro" id="IPR018517">
    <property type="entry name" value="tRNA_hU_synthase_CS"/>
</dbReference>
<feature type="binding site" evidence="14">
    <location>
        <begin position="241"/>
        <end position="242"/>
    </location>
    <ligand>
        <name>FMN</name>
        <dbReference type="ChEBI" id="CHEBI:58210"/>
    </ligand>
</feature>
<dbReference type="GO" id="GO:0017150">
    <property type="term" value="F:tRNA dihydrouridine synthase activity"/>
    <property type="evidence" value="ECO:0007669"/>
    <property type="project" value="InterPro"/>
</dbReference>
<dbReference type="AlphaFoldDB" id="A0A517QNI1"/>
<dbReference type="OrthoDB" id="9764501at2"/>
<dbReference type="GO" id="GO:0000049">
    <property type="term" value="F:tRNA binding"/>
    <property type="evidence" value="ECO:0007669"/>
    <property type="project" value="UniProtKB-KW"/>
</dbReference>
<dbReference type="SUPFAM" id="SSF51395">
    <property type="entry name" value="FMN-linked oxidoreductases"/>
    <property type="match status" value="1"/>
</dbReference>
<accession>A0A517QNI1</accession>
<dbReference type="RefSeq" id="WP_145199096.1">
    <property type="nucleotide sequence ID" value="NZ_CP036267.1"/>
</dbReference>
<comment type="function">
    <text evidence="2 12">Catalyzes the synthesis of 5,6-dihydrouridine (D), a modified base found in the D-loop of most tRNAs, via the reduction of the C5-C6 double bond in target uridines.</text>
</comment>
<evidence type="ECO:0000256" key="14">
    <source>
        <dbReference type="PIRSR" id="PIRSR006621-2"/>
    </source>
</evidence>
<keyword evidence="7" id="KW-0521">NADP</keyword>
<keyword evidence="17" id="KW-1185">Reference proteome</keyword>
<comment type="cofactor">
    <cofactor evidence="1 12 14">
        <name>FMN</name>
        <dbReference type="ChEBI" id="CHEBI:58210"/>
    </cofactor>
</comment>
<dbReference type="EC" id="1.3.1.-" evidence="12"/>
<evidence type="ECO:0000256" key="2">
    <source>
        <dbReference type="ARBA" id="ARBA00002790"/>
    </source>
</evidence>
<dbReference type="InterPro" id="IPR004652">
    <property type="entry name" value="DusB-like"/>
</dbReference>
<comment type="similarity">
    <text evidence="12">Belongs to the dus family.</text>
</comment>
<evidence type="ECO:0000256" key="11">
    <source>
        <dbReference type="ARBA" id="ARBA00048802"/>
    </source>
</evidence>
<dbReference type="PIRSF" id="PIRSF006621">
    <property type="entry name" value="Dus"/>
    <property type="match status" value="1"/>
</dbReference>
<evidence type="ECO:0000256" key="13">
    <source>
        <dbReference type="PIRSR" id="PIRSR006621-1"/>
    </source>
</evidence>
<evidence type="ECO:0000256" key="1">
    <source>
        <dbReference type="ARBA" id="ARBA00001917"/>
    </source>
</evidence>
<dbReference type="NCBIfam" id="TIGR00737">
    <property type="entry name" value="nifR3_yhdG"/>
    <property type="match status" value="1"/>
</dbReference>
<feature type="binding site" evidence="14">
    <location>
        <position position="86"/>
    </location>
    <ligand>
        <name>FMN</name>
        <dbReference type="ChEBI" id="CHEBI:58210"/>
    </ligand>
</feature>
<keyword evidence="3" id="KW-0820">tRNA-binding</keyword>
<gene>
    <name evidence="16" type="primary">dusC_1</name>
    <name evidence="16" type="ORF">Mal48_24390</name>
</gene>
<dbReference type="Gene3D" id="1.10.1200.80">
    <property type="entry name" value="Putative flavin oxidoreducatase, domain 2"/>
    <property type="match status" value="1"/>
</dbReference>
<keyword evidence="8" id="KW-0694">RNA-binding</keyword>
<feature type="domain" description="DUS-like FMN-binding" evidence="15">
    <location>
        <begin position="29"/>
        <end position="334"/>
    </location>
</feature>
<evidence type="ECO:0000256" key="7">
    <source>
        <dbReference type="ARBA" id="ARBA00022857"/>
    </source>
</evidence>
<feature type="binding site" evidence="14">
    <location>
        <position position="155"/>
    </location>
    <ligand>
        <name>FMN</name>
        <dbReference type="ChEBI" id="CHEBI:58210"/>
    </ligand>
</feature>
<keyword evidence="9 12" id="KW-0560">Oxidoreductase</keyword>
<dbReference type="Pfam" id="PF01207">
    <property type="entry name" value="Dus"/>
    <property type="match status" value="1"/>
</dbReference>
<sequence>MTSSNYQERSLAPQTLQFGSLTLPSRYLLSPLAGFTNLPFRRVCREIGGVGLCTTDLVSARGLLEKNEKSIQLIKTHEVDTPYSVQIFGPDPIEMRDAAQFLVEYGVDSIDINMGCPVDRITSGGAGSAMMCSVNKTIELVQTVVDAVSIPVTVKMRLGWDDTQLTAPKFAREFEQVGVVAVAIHGRTREQGFRGSVNREGIRKVVEAVESIPVIGNGDILNVEDAQRMFQETGCQGISIGRGALANPWIFRQLVEWETTGSIQPPGNFDERLQLMMRQFGYLEELVGPRRSVVMFRKMGHWYLKGMRVRKALRHQFQTARDRDELQIALDAISEAGPVGGSRTGLLPEMHVPVPSGPVEKW</sequence>
<dbReference type="InterPro" id="IPR024036">
    <property type="entry name" value="tRNA-dHydroUridine_Synthase_C"/>
</dbReference>
<feature type="active site" description="Proton donor" evidence="13">
    <location>
        <position position="116"/>
    </location>
</feature>
<name>A0A517QNI1_9PLAN</name>
<evidence type="ECO:0000256" key="3">
    <source>
        <dbReference type="ARBA" id="ARBA00022555"/>
    </source>
</evidence>
<dbReference type="CDD" id="cd02801">
    <property type="entry name" value="DUS_like_FMN"/>
    <property type="match status" value="1"/>
</dbReference>
<dbReference type="Gene3D" id="3.20.20.70">
    <property type="entry name" value="Aldolase class I"/>
    <property type="match status" value="1"/>
</dbReference>
<dbReference type="PANTHER" id="PTHR45846">
    <property type="entry name" value="TRNA-DIHYDROURIDINE(47) SYNTHASE [NAD(P)(+)]-LIKE"/>
    <property type="match status" value="1"/>
</dbReference>
<evidence type="ECO:0000256" key="9">
    <source>
        <dbReference type="ARBA" id="ARBA00023002"/>
    </source>
</evidence>
<organism evidence="16 17">
    <name type="scientific">Thalassoglobus polymorphus</name>
    <dbReference type="NCBI Taxonomy" id="2527994"/>
    <lineage>
        <taxon>Bacteria</taxon>
        <taxon>Pseudomonadati</taxon>
        <taxon>Planctomycetota</taxon>
        <taxon>Planctomycetia</taxon>
        <taxon>Planctomycetales</taxon>
        <taxon>Planctomycetaceae</taxon>
        <taxon>Thalassoglobus</taxon>
    </lineage>
</organism>
<evidence type="ECO:0000256" key="6">
    <source>
        <dbReference type="ARBA" id="ARBA00022694"/>
    </source>
</evidence>
<comment type="catalytic activity">
    <reaction evidence="10">
        <text>a 5,6-dihydrouridine in tRNA + NADP(+) = a uridine in tRNA + NADPH + H(+)</text>
        <dbReference type="Rhea" id="RHEA:23624"/>
        <dbReference type="Rhea" id="RHEA-COMP:13339"/>
        <dbReference type="Rhea" id="RHEA-COMP:13887"/>
        <dbReference type="ChEBI" id="CHEBI:15378"/>
        <dbReference type="ChEBI" id="CHEBI:57783"/>
        <dbReference type="ChEBI" id="CHEBI:58349"/>
        <dbReference type="ChEBI" id="CHEBI:65315"/>
        <dbReference type="ChEBI" id="CHEBI:74443"/>
    </reaction>
</comment>
<dbReference type="InterPro" id="IPR001269">
    <property type="entry name" value="DUS_fam"/>
</dbReference>
<dbReference type="PANTHER" id="PTHR45846:SF1">
    <property type="entry name" value="TRNA-DIHYDROURIDINE(47) SYNTHASE [NAD(P)(+)]-LIKE"/>
    <property type="match status" value="1"/>
</dbReference>
<keyword evidence="5 12" id="KW-0288">FMN</keyword>
<proteinExistence type="inferred from homology"/>
<evidence type="ECO:0000313" key="16">
    <source>
        <dbReference type="EMBL" id="QDT33186.1"/>
    </source>
</evidence>